<proteinExistence type="predicted"/>
<gene>
    <name evidence="2" type="ORF">CR492_04490</name>
</gene>
<accession>A0A2J7TKP2</accession>
<sequence>MSVFKYYFCRKVCGLFGPFSSRAASFAFARLHADRRHALPESSEMVSGFIQGSAMRAKSSAETVRRGPWAARLGLGGLLLASLALAGCDRCGDPIKFNTPSLPKSCYGVGQNK</sequence>
<keyword evidence="1" id="KW-0732">Signal</keyword>
<protein>
    <recommendedName>
        <fullName evidence="4">Lipoprotein</fullName>
    </recommendedName>
</protein>
<dbReference type="EMBL" id="PDZR01000002">
    <property type="protein sequence ID" value="PNG27334.1"/>
    <property type="molecule type" value="Genomic_DNA"/>
</dbReference>
<feature type="signal peptide" evidence="1">
    <location>
        <begin position="1"/>
        <end position="23"/>
    </location>
</feature>
<feature type="chain" id="PRO_5014322174" description="Lipoprotein" evidence="1">
    <location>
        <begin position="24"/>
        <end position="113"/>
    </location>
</feature>
<organism evidence="2 3">
    <name type="scientific">Methylocella silvestris</name>
    <dbReference type="NCBI Taxonomy" id="199596"/>
    <lineage>
        <taxon>Bacteria</taxon>
        <taxon>Pseudomonadati</taxon>
        <taxon>Pseudomonadota</taxon>
        <taxon>Alphaproteobacteria</taxon>
        <taxon>Hyphomicrobiales</taxon>
        <taxon>Beijerinckiaceae</taxon>
        <taxon>Methylocella</taxon>
    </lineage>
</organism>
<evidence type="ECO:0000313" key="2">
    <source>
        <dbReference type="EMBL" id="PNG27334.1"/>
    </source>
</evidence>
<dbReference type="AlphaFoldDB" id="A0A2J7TKP2"/>
<evidence type="ECO:0000313" key="3">
    <source>
        <dbReference type="Proteomes" id="UP000236286"/>
    </source>
</evidence>
<name>A0A2J7TKP2_METSI</name>
<comment type="caution">
    <text evidence="2">The sequence shown here is derived from an EMBL/GenBank/DDBJ whole genome shotgun (WGS) entry which is preliminary data.</text>
</comment>
<reference evidence="2 3" key="1">
    <citation type="submission" date="2017-10" db="EMBL/GenBank/DDBJ databases">
        <title>Genome announcement of Methylocella silvestris TVC from permafrost.</title>
        <authorList>
            <person name="Wang J."/>
            <person name="Geng K."/>
            <person name="Ul-Haque F."/>
            <person name="Crombie A.T."/>
            <person name="Street L.E."/>
            <person name="Wookey P.A."/>
            <person name="Murrell J.C."/>
            <person name="Pratscher J."/>
        </authorList>
    </citation>
    <scope>NUCLEOTIDE SEQUENCE [LARGE SCALE GENOMIC DNA]</scope>
    <source>
        <strain evidence="2 3">TVC</strain>
    </source>
</reference>
<dbReference type="Proteomes" id="UP000236286">
    <property type="component" value="Unassembled WGS sequence"/>
</dbReference>
<evidence type="ECO:0008006" key="4">
    <source>
        <dbReference type="Google" id="ProtNLM"/>
    </source>
</evidence>
<evidence type="ECO:0000256" key="1">
    <source>
        <dbReference type="SAM" id="SignalP"/>
    </source>
</evidence>